<keyword evidence="8" id="KW-1185">Reference proteome</keyword>
<evidence type="ECO:0000259" key="6">
    <source>
        <dbReference type="PROSITE" id="PS51545"/>
    </source>
</evidence>
<dbReference type="InterPro" id="IPR036940">
    <property type="entry name" value="PI3/4_kinase_cat_sf"/>
</dbReference>
<evidence type="ECO:0000259" key="5">
    <source>
        <dbReference type="PROSITE" id="PS50290"/>
    </source>
</evidence>
<reference evidence="7 8" key="1">
    <citation type="submission" date="2014-03" db="EMBL/GenBank/DDBJ databases">
        <title>Draft genome of the hookworm Oesophagostomum dentatum.</title>
        <authorList>
            <person name="Mitreva M."/>
        </authorList>
    </citation>
    <scope>NUCLEOTIDE SEQUENCE [LARGE SCALE GENOMIC DNA]</scope>
    <source>
        <strain evidence="7 8">OD-Hann</strain>
    </source>
</reference>
<evidence type="ECO:0000313" key="7">
    <source>
        <dbReference type="EMBL" id="KHJ94343.1"/>
    </source>
</evidence>
<organism evidence="7 8">
    <name type="scientific">Oesophagostomum dentatum</name>
    <name type="common">Nodular worm</name>
    <dbReference type="NCBI Taxonomy" id="61180"/>
    <lineage>
        <taxon>Eukaryota</taxon>
        <taxon>Metazoa</taxon>
        <taxon>Ecdysozoa</taxon>
        <taxon>Nematoda</taxon>
        <taxon>Chromadorea</taxon>
        <taxon>Rhabditida</taxon>
        <taxon>Rhabditina</taxon>
        <taxon>Rhabditomorpha</taxon>
        <taxon>Strongyloidea</taxon>
        <taxon>Strongylidae</taxon>
        <taxon>Oesophagostomum</taxon>
    </lineage>
</organism>
<dbReference type="InterPro" id="IPR045495">
    <property type="entry name" value="PI4K_N"/>
</dbReference>
<dbReference type="Gene3D" id="1.25.40.70">
    <property type="entry name" value="Phosphatidylinositol 3-kinase, accessory domain (PIK)"/>
    <property type="match status" value="1"/>
</dbReference>
<dbReference type="GO" id="GO:0048015">
    <property type="term" value="P:phosphatidylinositol-mediated signaling"/>
    <property type="evidence" value="ECO:0007669"/>
    <property type="project" value="TreeGrafter"/>
</dbReference>
<evidence type="ECO:0000256" key="4">
    <source>
        <dbReference type="ARBA" id="ARBA00022777"/>
    </source>
</evidence>
<dbReference type="CDD" id="cd05167">
    <property type="entry name" value="PI4Kc_III_alpha"/>
    <property type="match status" value="1"/>
</dbReference>
<dbReference type="GO" id="GO:0005737">
    <property type="term" value="C:cytoplasm"/>
    <property type="evidence" value="ECO:0007669"/>
    <property type="project" value="TreeGrafter"/>
</dbReference>
<dbReference type="InterPro" id="IPR018936">
    <property type="entry name" value="PI3/4_kinase_CS"/>
</dbReference>
<dbReference type="SUPFAM" id="SSF56112">
    <property type="entry name" value="Protein kinase-like (PK-like)"/>
    <property type="match status" value="1"/>
</dbReference>
<evidence type="ECO:0000313" key="8">
    <source>
        <dbReference type="Proteomes" id="UP000053660"/>
    </source>
</evidence>
<dbReference type="Pfam" id="PF00454">
    <property type="entry name" value="PI3_PI4_kinase"/>
    <property type="match status" value="1"/>
</dbReference>
<dbReference type="Pfam" id="PF00613">
    <property type="entry name" value="PI3Ka"/>
    <property type="match status" value="1"/>
</dbReference>
<keyword evidence="3" id="KW-0808">Transferase</keyword>
<dbReference type="SUPFAM" id="SSF48371">
    <property type="entry name" value="ARM repeat"/>
    <property type="match status" value="1"/>
</dbReference>
<dbReference type="InterPro" id="IPR042236">
    <property type="entry name" value="PI3K_accessory_sf"/>
</dbReference>
<dbReference type="GO" id="GO:0046854">
    <property type="term" value="P:phosphatidylinositol phosphate biosynthetic process"/>
    <property type="evidence" value="ECO:0007669"/>
    <property type="project" value="InterPro"/>
</dbReference>
<dbReference type="FunFam" id="3.30.1010.10:FF:000009">
    <property type="entry name" value="Phosphatidylinositol 4-kinase, catalytic, alpha"/>
    <property type="match status" value="1"/>
</dbReference>
<dbReference type="EMBL" id="KN550363">
    <property type="protein sequence ID" value="KHJ94343.1"/>
    <property type="molecule type" value="Genomic_DNA"/>
</dbReference>
<dbReference type="GO" id="GO:0004430">
    <property type="term" value="F:1-phosphatidylinositol 4-kinase activity"/>
    <property type="evidence" value="ECO:0007669"/>
    <property type="project" value="UniProtKB-EC"/>
</dbReference>
<dbReference type="SMART" id="SM00146">
    <property type="entry name" value="PI3Kc"/>
    <property type="match status" value="1"/>
</dbReference>
<dbReference type="GO" id="GO:0005886">
    <property type="term" value="C:plasma membrane"/>
    <property type="evidence" value="ECO:0007669"/>
    <property type="project" value="TreeGrafter"/>
</dbReference>
<dbReference type="PROSITE" id="PS00915">
    <property type="entry name" value="PI3_4_KINASE_1"/>
    <property type="match status" value="1"/>
</dbReference>
<dbReference type="PANTHER" id="PTHR10048:SF15">
    <property type="entry name" value="PHOSPHATIDYLINOSITOL 4-KINASE ALPHA"/>
    <property type="match status" value="1"/>
</dbReference>
<dbReference type="InterPro" id="IPR016024">
    <property type="entry name" value="ARM-type_fold"/>
</dbReference>
<dbReference type="Gene3D" id="1.10.1070.11">
    <property type="entry name" value="Phosphatidylinositol 3-/4-kinase, catalytic domain"/>
    <property type="match status" value="1"/>
</dbReference>
<dbReference type="FunFam" id="1.10.1070.11:FF:000005">
    <property type="entry name" value="Phosphatidylinositol 4-kinase, catalytic, alpha"/>
    <property type="match status" value="1"/>
</dbReference>
<dbReference type="EC" id="2.7.1.67" evidence="2"/>
<dbReference type="PROSITE" id="PS00916">
    <property type="entry name" value="PI3_4_KINASE_2"/>
    <property type="match status" value="1"/>
</dbReference>
<dbReference type="PROSITE" id="PS50290">
    <property type="entry name" value="PI3_4_KINASE_3"/>
    <property type="match status" value="1"/>
</dbReference>
<sequence length="1143" mass="128515">MTLGGIGVALVSSKDVPDMVLQIYLQRFANPPSPLDNVMVRCLANMWIAGARSIHDGVMKLFTQISIESSNRVYSQEPVGAAEHRYAHVSLAVDTALGRMADGVAEGEDQHALLVRLLELFVQLGIEGRRAGEKVSKSTVKMSTSAGNLGVLMPKIATLLKRMQPITNPSTRLRNLFRDFWFYCTVLGFDVEYSGLWPEDWYNAVCIIATKSPVLIAQENLRSELIDNAAIKSDAISPNELQEFRNTVCGVLNHPAEVVPIVNRMDFAQCTYLLSVLRMEKMRVIHAEHKEAPHEIFKYLEDKTIRKDKGGMWMCLLAGATIVFEAYLDAHKRNKVNESSESDLEYHAQFLLVQFNHNLKEVRRCADACLSRLVDKFPYLLWNGRVLTTALRLLQALQVNLAQDATCSDPIFMMNGLPWSIQLQDTIEGRTAVVKDFSQRCEQILQEAMKWAPAITHSHLLEYASSYGVSSDTSLRLAMDAVINAGSENTSMYLSSLHLRSMYLGQVKGMLALRAADEDETPECTLIKRLESDYEAAIASGCSEELKNAIMLLTALFVTLKEVNEHILTLLVRCPLRSFTESTVQLCVLSWNWILAARTDIQNIFLREMCLAWAESARQGRGLYERLPPAPSPLCEQLKAPPKPPYYQPHALWLNIAHVLTWATCSPVMALSLLTPRQYPLHPITVQYAVRVLRSYPADALLMYIPQLVQAVRHDNIGYVAELIVWLAGHSQLLAHQLIWNMETNMYTDEDSKNKDPVLYEALNEIIKKTVSQLEGAARRFHEAEFSLFHRLTAISGTIKPYPKGDARKKACLKALAEVKLETITYLPSNPEAFLLDIDYASGTPMQSAAKAPFLAKFKVRKCGVQELERIGLEAQSHEKGKPPPPEADLAELRKVNDSNNCWQAAIFKVGDDVRQDMLALQLMQLMKNVWAGVGLPVCVFPYRVVATSPGCGVIECVPNSKSRDQLGRQTDFGLYEYFKTTYGDESSESFQEARRNFVRSMAGYSVFSFLLQIKDRHNGNIMIDLDGHIIHIDFGFMFESSPGGNLGFEPDFKLSEEMVAIMGGKMEAAPFRQFATLCVQAYLAAFVSLVSLMLDTGLPCFRGKTIQQLRARYMHSVITNCFLNIRSKMYDQLQYLQNEIPY</sequence>
<dbReference type="InterPro" id="IPR015433">
    <property type="entry name" value="PI3/4_kinase"/>
</dbReference>
<dbReference type="OrthoDB" id="10264149at2759"/>
<gene>
    <name evidence="7" type="ORF">OESDEN_05724</name>
</gene>
<feature type="domain" description="PI3K/PI4K catalytic" evidence="5">
    <location>
        <begin position="872"/>
        <end position="1143"/>
    </location>
</feature>
<dbReference type="PROSITE" id="PS51545">
    <property type="entry name" value="PIK_HELICAL"/>
    <property type="match status" value="1"/>
</dbReference>
<dbReference type="InterPro" id="IPR001263">
    <property type="entry name" value="PI3K_accessory_dom"/>
</dbReference>
<accession>A0A0B1T9V2</accession>
<protein>
    <recommendedName>
        <fullName evidence="2">1-phosphatidylinositol 4-kinase</fullName>
        <ecNumber evidence="2">2.7.1.67</ecNumber>
    </recommendedName>
</protein>
<proteinExistence type="inferred from homology"/>
<evidence type="ECO:0000256" key="3">
    <source>
        <dbReference type="ARBA" id="ARBA00022679"/>
    </source>
</evidence>
<dbReference type="InterPro" id="IPR011009">
    <property type="entry name" value="Kinase-like_dom_sf"/>
</dbReference>
<evidence type="ECO:0000256" key="2">
    <source>
        <dbReference type="ARBA" id="ARBA00012169"/>
    </source>
</evidence>
<comment type="similarity">
    <text evidence="1">Belongs to the PI3/PI4-kinase family. Type III PI4K subfamily.</text>
</comment>
<dbReference type="AlphaFoldDB" id="A0A0B1T9V2"/>
<dbReference type="SMART" id="SM00145">
    <property type="entry name" value="PI3Ka"/>
    <property type="match status" value="1"/>
</dbReference>
<name>A0A0B1T9V2_OESDE</name>
<dbReference type="Proteomes" id="UP000053660">
    <property type="component" value="Unassembled WGS sequence"/>
</dbReference>
<dbReference type="PANTHER" id="PTHR10048">
    <property type="entry name" value="PHOSPHATIDYLINOSITOL KINASE"/>
    <property type="match status" value="1"/>
</dbReference>
<evidence type="ECO:0000256" key="1">
    <source>
        <dbReference type="ARBA" id="ARBA00006209"/>
    </source>
</evidence>
<feature type="domain" description="PIK helical" evidence="6">
    <location>
        <begin position="587"/>
        <end position="766"/>
    </location>
</feature>
<keyword evidence="4 7" id="KW-0418">Kinase</keyword>
<dbReference type="InterPro" id="IPR000403">
    <property type="entry name" value="PI3/4_kinase_cat_dom"/>
</dbReference>
<dbReference type="Gene3D" id="3.30.1010.10">
    <property type="entry name" value="Phosphatidylinositol 3-kinase Catalytic Subunit, Chain A, domain 4"/>
    <property type="match status" value="1"/>
</dbReference>
<dbReference type="Pfam" id="PF19274">
    <property type="entry name" value="PI4K_N"/>
    <property type="match status" value="2"/>
</dbReference>